<comment type="pathway">
    <text evidence="2">Amino-acid degradation; L-valine degradation.</text>
</comment>
<evidence type="ECO:0000256" key="5">
    <source>
        <dbReference type="ARBA" id="ARBA00022630"/>
    </source>
</evidence>
<evidence type="ECO:0000256" key="10">
    <source>
        <dbReference type="ARBA" id="ARBA00071686"/>
    </source>
</evidence>
<dbReference type="GO" id="GO:0005739">
    <property type="term" value="C:mitochondrion"/>
    <property type="evidence" value="ECO:0007669"/>
    <property type="project" value="TreeGrafter"/>
</dbReference>
<evidence type="ECO:0000256" key="3">
    <source>
        <dbReference type="ARBA" id="ARBA00009347"/>
    </source>
</evidence>
<accession>A0A3P3Y1V0</accession>
<evidence type="ECO:0000256" key="6">
    <source>
        <dbReference type="ARBA" id="ARBA00022827"/>
    </source>
</evidence>
<evidence type="ECO:0000256" key="1">
    <source>
        <dbReference type="ARBA" id="ARBA00001974"/>
    </source>
</evidence>
<dbReference type="Gene3D" id="2.40.110.10">
    <property type="entry name" value="Butyryl-CoA Dehydrogenase, subunit A, domain 2"/>
    <property type="match status" value="1"/>
</dbReference>
<dbReference type="InterPro" id="IPR052547">
    <property type="entry name" value="Mito_Isobutyryl-CoADH"/>
</dbReference>
<feature type="domain" description="Acyl-CoA dehydrogenase/oxidase C-terminal" evidence="13">
    <location>
        <begin position="298"/>
        <end position="447"/>
    </location>
</feature>
<evidence type="ECO:0000313" key="17">
    <source>
        <dbReference type="Proteomes" id="UP000290189"/>
    </source>
</evidence>
<dbReference type="PANTHER" id="PTHR43831">
    <property type="entry name" value="ISOBUTYRYL-COA DEHYDROGENASE"/>
    <property type="match status" value="1"/>
</dbReference>
<keyword evidence="4" id="KW-0101">Branched-chain amino acid catabolism</keyword>
<proteinExistence type="inferred from homology"/>
<evidence type="ECO:0000259" key="14">
    <source>
        <dbReference type="Pfam" id="PF02770"/>
    </source>
</evidence>
<feature type="chain" id="PRO_5018224553" description="Isobutyryl-CoA dehydrogenase, mitochondrial" evidence="12">
    <location>
        <begin position="17"/>
        <end position="450"/>
    </location>
</feature>
<dbReference type="GO" id="GO:0009083">
    <property type="term" value="P:branched-chain amino acid catabolic process"/>
    <property type="evidence" value="ECO:0007669"/>
    <property type="project" value="UniProtKB-KW"/>
</dbReference>
<dbReference type="PANTHER" id="PTHR43831:SF1">
    <property type="entry name" value="ISOBUTYRYL-COA DEHYDROGENASE, MITOCHONDRIAL"/>
    <property type="match status" value="1"/>
</dbReference>
<keyword evidence="16" id="KW-0496">Mitochondrion</keyword>
<keyword evidence="7 11" id="KW-0560">Oxidoreductase</keyword>
<dbReference type="InterPro" id="IPR009075">
    <property type="entry name" value="AcylCo_DH/oxidase_C"/>
</dbReference>
<dbReference type="Proteomes" id="UP000290189">
    <property type="component" value="Unassembled WGS sequence"/>
</dbReference>
<dbReference type="EMBL" id="OVEO01000002">
    <property type="protein sequence ID" value="SPQ94117.1"/>
    <property type="molecule type" value="Genomic_DNA"/>
</dbReference>
<evidence type="ECO:0000259" key="13">
    <source>
        <dbReference type="Pfam" id="PF00441"/>
    </source>
</evidence>
<dbReference type="Pfam" id="PF00441">
    <property type="entry name" value="Acyl-CoA_dh_1"/>
    <property type="match status" value="1"/>
</dbReference>
<dbReference type="PROSITE" id="PS00072">
    <property type="entry name" value="ACYL_COA_DH_1"/>
    <property type="match status" value="1"/>
</dbReference>
<evidence type="ECO:0000256" key="11">
    <source>
        <dbReference type="RuleBase" id="RU362125"/>
    </source>
</evidence>
<comment type="cofactor">
    <cofactor evidence="1 11">
        <name>FAD</name>
        <dbReference type="ChEBI" id="CHEBI:57692"/>
    </cofactor>
</comment>
<dbReference type="SUPFAM" id="SSF56645">
    <property type="entry name" value="Acyl-CoA dehydrogenase NM domain-like"/>
    <property type="match status" value="1"/>
</dbReference>
<name>A0A3P3Y1V0_PLABS</name>
<dbReference type="InterPro" id="IPR006089">
    <property type="entry name" value="Acyl-CoA_DH_CS"/>
</dbReference>
<dbReference type="InterPro" id="IPR013786">
    <property type="entry name" value="AcylCoA_DH/ox_N"/>
</dbReference>
<evidence type="ECO:0000259" key="15">
    <source>
        <dbReference type="Pfam" id="PF02771"/>
    </source>
</evidence>
<evidence type="ECO:0000256" key="2">
    <source>
        <dbReference type="ARBA" id="ARBA00005109"/>
    </source>
</evidence>
<protein>
    <recommendedName>
        <fullName evidence="10">Isobutyryl-CoA dehydrogenase, mitochondrial</fullName>
    </recommendedName>
</protein>
<evidence type="ECO:0000256" key="4">
    <source>
        <dbReference type="ARBA" id="ARBA00022456"/>
    </source>
</evidence>
<geneLocation type="mitochondrion" evidence="16"/>
<dbReference type="AlphaFoldDB" id="A0A3P3Y1V0"/>
<feature type="signal peptide" evidence="12">
    <location>
        <begin position="1"/>
        <end position="16"/>
    </location>
</feature>
<keyword evidence="12" id="KW-0732">Signal</keyword>
<comment type="catalytic activity">
    <reaction evidence="9">
        <text>propanoyl-CoA + oxidized [electron-transfer flavoprotein] + H(+) = acryloyl-CoA + reduced [electron-transfer flavoprotein]</text>
        <dbReference type="Rhea" id="RHEA:31287"/>
        <dbReference type="Rhea" id="RHEA-COMP:10685"/>
        <dbReference type="Rhea" id="RHEA-COMP:10686"/>
        <dbReference type="ChEBI" id="CHEBI:15378"/>
        <dbReference type="ChEBI" id="CHEBI:57367"/>
        <dbReference type="ChEBI" id="CHEBI:57392"/>
        <dbReference type="ChEBI" id="CHEBI:57692"/>
        <dbReference type="ChEBI" id="CHEBI:58307"/>
    </reaction>
    <physiologicalReaction direction="left-to-right" evidence="9">
        <dbReference type="Rhea" id="RHEA:31288"/>
    </physiologicalReaction>
</comment>
<dbReference type="InterPro" id="IPR046373">
    <property type="entry name" value="Acyl-CoA_Oxase/DH_mid-dom_sf"/>
</dbReference>
<dbReference type="GO" id="GO:0003995">
    <property type="term" value="F:acyl-CoA dehydrogenase activity"/>
    <property type="evidence" value="ECO:0007669"/>
    <property type="project" value="InterPro"/>
</dbReference>
<comment type="similarity">
    <text evidence="3 11">Belongs to the acyl-CoA dehydrogenase family.</text>
</comment>
<evidence type="ECO:0000256" key="7">
    <source>
        <dbReference type="ARBA" id="ARBA00023002"/>
    </source>
</evidence>
<dbReference type="FunFam" id="2.40.110.10:FF:000001">
    <property type="entry name" value="Acyl-CoA dehydrogenase, mitochondrial"/>
    <property type="match status" value="1"/>
</dbReference>
<comment type="catalytic activity">
    <reaction evidence="8">
        <text>(2S)-2-methylbutanoyl-CoA + oxidized [electron-transfer flavoprotein] + H(+) = (2E)-2-methylbut-2-enoyl-CoA + reduced [electron-transfer flavoprotein]</text>
        <dbReference type="Rhea" id="RHEA:48256"/>
        <dbReference type="Rhea" id="RHEA-COMP:10685"/>
        <dbReference type="Rhea" id="RHEA-COMP:10686"/>
        <dbReference type="ChEBI" id="CHEBI:15378"/>
        <dbReference type="ChEBI" id="CHEBI:57337"/>
        <dbReference type="ChEBI" id="CHEBI:57692"/>
        <dbReference type="ChEBI" id="CHEBI:58307"/>
        <dbReference type="ChEBI" id="CHEBI:88166"/>
    </reaction>
    <physiologicalReaction direction="left-to-right" evidence="8">
        <dbReference type="Rhea" id="RHEA:48257"/>
    </physiologicalReaction>
</comment>
<keyword evidence="5 11" id="KW-0285">Flavoprotein</keyword>
<keyword evidence="6 11" id="KW-0274">FAD</keyword>
<dbReference type="Pfam" id="PF02771">
    <property type="entry name" value="Acyl-CoA_dh_N"/>
    <property type="match status" value="1"/>
</dbReference>
<evidence type="ECO:0000313" key="16">
    <source>
        <dbReference type="EMBL" id="SPQ94117.1"/>
    </source>
</evidence>
<dbReference type="Gene3D" id="1.20.140.10">
    <property type="entry name" value="Butyryl-CoA Dehydrogenase, subunit A, domain 3"/>
    <property type="match status" value="1"/>
</dbReference>
<reference evidence="16 17" key="1">
    <citation type="submission" date="2018-03" db="EMBL/GenBank/DDBJ databases">
        <authorList>
            <person name="Fogelqvist J."/>
        </authorList>
    </citation>
    <scope>NUCLEOTIDE SEQUENCE [LARGE SCALE GENOMIC DNA]</scope>
</reference>
<feature type="domain" description="Acyl-CoA dehydrogenase/oxidase N-terminal" evidence="15">
    <location>
        <begin position="81"/>
        <end position="190"/>
    </location>
</feature>
<dbReference type="GO" id="GO:0050660">
    <property type="term" value="F:flavin adenine dinucleotide binding"/>
    <property type="evidence" value="ECO:0007669"/>
    <property type="project" value="InterPro"/>
</dbReference>
<organism evidence="16 17">
    <name type="scientific">Plasmodiophora brassicae</name>
    <name type="common">Clubroot disease agent</name>
    <dbReference type="NCBI Taxonomy" id="37360"/>
    <lineage>
        <taxon>Eukaryota</taxon>
        <taxon>Sar</taxon>
        <taxon>Rhizaria</taxon>
        <taxon>Endomyxa</taxon>
        <taxon>Phytomyxea</taxon>
        <taxon>Plasmodiophorida</taxon>
        <taxon>Plasmodiophoridae</taxon>
        <taxon>Plasmodiophora</taxon>
    </lineage>
</organism>
<evidence type="ECO:0000256" key="8">
    <source>
        <dbReference type="ARBA" id="ARBA00049552"/>
    </source>
</evidence>
<dbReference type="InterPro" id="IPR036250">
    <property type="entry name" value="AcylCo_DH-like_C"/>
</dbReference>
<dbReference type="Pfam" id="PF02770">
    <property type="entry name" value="Acyl-CoA_dh_M"/>
    <property type="match status" value="1"/>
</dbReference>
<dbReference type="InterPro" id="IPR037069">
    <property type="entry name" value="AcylCoA_DH/ox_N_sf"/>
</dbReference>
<evidence type="ECO:0000256" key="9">
    <source>
        <dbReference type="ARBA" id="ARBA00050268"/>
    </source>
</evidence>
<dbReference type="SUPFAM" id="SSF47203">
    <property type="entry name" value="Acyl-CoA dehydrogenase C-terminal domain-like"/>
    <property type="match status" value="1"/>
</dbReference>
<evidence type="ECO:0000256" key="12">
    <source>
        <dbReference type="SAM" id="SignalP"/>
    </source>
</evidence>
<dbReference type="InterPro" id="IPR006091">
    <property type="entry name" value="Acyl-CoA_Oxase/DH_mid-dom"/>
</dbReference>
<feature type="domain" description="Acyl-CoA oxidase/dehydrogenase middle" evidence="14">
    <location>
        <begin position="196"/>
        <end position="285"/>
    </location>
</feature>
<dbReference type="InterPro" id="IPR009100">
    <property type="entry name" value="AcylCoA_DH/oxidase_NM_dom_sf"/>
</dbReference>
<dbReference type="FunFam" id="1.20.140.10:FF:000001">
    <property type="entry name" value="Acyl-CoA dehydrogenase"/>
    <property type="match status" value="1"/>
</dbReference>
<dbReference type="PROSITE" id="PS00073">
    <property type="entry name" value="ACYL_COA_DH_2"/>
    <property type="match status" value="1"/>
</dbReference>
<gene>
    <name evidence="16" type="ORF">PLBR_LOCUS1332</name>
</gene>
<dbReference type="Gene3D" id="1.10.540.10">
    <property type="entry name" value="Acyl-CoA dehydrogenase/oxidase, N-terminal domain"/>
    <property type="match status" value="1"/>
</dbReference>
<sequence length="450" mass="49129">MRILLALETLSLSGWGASLESPSTCDICHFHPGRVVDVHRIASRRAQVKKMSLVRFGRRLSSASARRGFATMFNIDAGLSAEETEFQKIALDFAAKEIAPHAAEWDEKKFFPKETLQKCAQLGFAGVFVDSEVGGSGLSRLEGSIIFEALATGCPATSAYLTIHNMCLWMIDQFGSDEQRKSLLPGLCSMDQFISYCLTEPGSGSDAQSLSTSAKRQGDSIILNGTKAFISGGGSSDFYLVMAREETDQISCFLVPRDAPGVSFGAQERKLGWNCQPTCAVILEDAEIPATNMVGPSGDGFKIAMQALDGGRVNIASCSLGGAQCALNHTLDHVRVRSQFGKTLSMYQNVQFKVADMSTQLHAARLLVRDAARNLDQKTPNRSAVCAMAKRFATDAGFDIIDECLQLHGGYGYLKDYPIEKLLRDTRVHRILEGTNEVMRMIIARKVLQE</sequence>